<keyword evidence="2" id="KW-1185">Reference proteome</keyword>
<dbReference type="EMBL" id="CAJVPT010019447">
    <property type="protein sequence ID" value="CAG8641266.1"/>
    <property type="molecule type" value="Genomic_DNA"/>
</dbReference>
<gene>
    <name evidence="1" type="ORF">ACOLOM_LOCUS7949</name>
</gene>
<name>A0ACA9N9V7_9GLOM</name>
<sequence>MTESTNSLDQMQPLDWLLESNEWRLGLHVGHSSLRLPPAFHF</sequence>
<reference evidence="1" key="1">
    <citation type="submission" date="2021-06" db="EMBL/GenBank/DDBJ databases">
        <authorList>
            <person name="Kallberg Y."/>
            <person name="Tangrot J."/>
            <person name="Rosling A."/>
        </authorList>
    </citation>
    <scope>NUCLEOTIDE SEQUENCE</scope>
    <source>
        <strain evidence="1">CL356</strain>
    </source>
</reference>
<protein>
    <submittedName>
        <fullName evidence="1">16111_t:CDS:1</fullName>
    </submittedName>
</protein>
<accession>A0ACA9N9V7</accession>
<evidence type="ECO:0000313" key="2">
    <source>
        <dbReference type="Proteomes" id="UP000789525"/>
    </source>
</evidence>
<feature type="non-terminal residue" evidence="1">
    <location>
        <position position="42"/>
    </location>
</feature>
<dbReference type="Proteomes" id="UP000789525">
    <property type="component" value="Unassembled WGS sequence"/>
</dbReference>
<comment type="caution">
    <text evidence="1">The sequence shown here is derived from an EMBL/GenBank/DDBJ whole genome shotgun (WGS) entry which is preliminary data.</text>
</comment>
<proteinExistence type="predicted"/>
<evidence type="ECO:0000313" key="1">
    <source>
        <dbReference type="EMBL" id="CAG8641266.1"/>
    </source>
</evidence>
<organism evidence="1 2">
    <name type="scientific">Acaulospora colombiana</name>
    <dbReference type="NCBI Taxonomy" id="27376"/>
    <lineage>
        <taxon>Eukaryota</taxon>
        <taxon>Fungi</taxon>
        <taxon>Fungi incertae sedis</taxon>
        <taxon>Mucoromycota</taxon>
        <taxon>Glomeromycotina</taxon>
        <taxon>Glomeromycetes</taxon>
        <taxon>Diversisporales</taxon>
        <taxon>Acaulosporaceae</taxon>
        <taxon>Acaulospora</taxon>
    </lineage>
</organism>